<name>A0A6L9ES76_CLOBU</name>
<dbReference type="RefSeq" id="WP_124230477.1">
    <property type="nucleotide sequence ID" value="NZ_RQKF01000032.1"/>
</dbReference>
<organism evidence="1 2">
    <name type="scientific">Clostridium butyricum</name>
    <dbReference type="NCBI Taxonomy" id="1492"/>
    <lineage>
        <taxon>Bacteria</taxon>
        <taxon>Bacillati</taxon>
        <taxon>Bacillota</taxon>
        <taxon>Clostridia</taxon>
        <taxon>Eubacteriales</taxon>
        <taxon>Clostridiaceae</taxon>
        <taxon>Clostridium</taxon>
    </lineage>
</organism>
<proteinExistence type="predicted"/>
<evidence type="ECO:0000313" key="2">
    <source>
        <dbReference type="Proteomes" id="UP000474042"/>
    </source>
</evidence>
<accession>A0A6L9ES76</accession>
<dbReference type="EMBL" id="WOFV02000072">
    <property type="protein sequence ID" value="NAS19413.1"/>
    <property type="molecule type" value="Genomic_DNA"/>
</dbReference>
<comment type="caution">
    <text evidence="1">The sequence shown here is derived from an EMBL/GenBank/DDBJ whole genome shotgun (WGS) entry which is preliminary data.</text>
</comment>
<dbReference type="AlphaFoldDB" id="A0A6L9ES76"/>
<gene>
    <name evidence="1" type="ORF">GND98_016520</name>
</gene>
<reference evidence="1 2" key="1">
    <citation type="submission" date="2020-01" db="EMBL/GenBank/DDBJ databases">
        <title>Genome sequence of a 1,3-propanediol producer, Clostridium butyricum S3.</title>
        <authorList>
            <person name="Zhou J."/>
        </authorList>
    </citation>
    <scope>NUCLEOTIDE SEQUENCE [LARGE SCALE GENOMIC DNA]</scope>
    <source>
        <strain evidence="1 2">S3</strain>
    </source>
</reference>
<evidence type="ECO:0000313" key="1">
    <source>
        <dbReference type="EMBL" id="NAS19413.1"/>
    </source>
</evidence>
<protein>
    <submittedName>
        <fullName evidence="1">Uncharacterized protein</fullName>
    </submittedName>
</protein>
<sequence>MENIQDKNLNNLNNEEIVEELTSNETDKSQAIANTLENQGDNKKTLSVKDIFNSDIGDDGDLVFGLTKDARISEGIHQFVLRGVHREYNQKTAYGLKDQVLFDYDVTDENGCVISITDRNNISESSKSRFKNNLRSYCEALGATKINLKKLINIKGTLKIVHNTDDDGNIFENIAEIYPTNEFDNGIGGATEEIDV</sequence>
<dbReference type="Proteomes" id="UP000474042">
    <property type="component" value="Unassembled WGS sequence"/>
</dbReference>